<gene>
    <name evidence="2" type="ORF">NE695_16860</name>
</gene>
<dbReference type="InterPro" id="IPR050855">
    <property type="entry name" value="NDM-1-like"/>
</dbReference>
<reference evidence="2 3" key="1">
    <citation type="submission" date="2022-06" db="EMBL/GenBank/DDBJ databases">
        <title>Isolation of gut microbiota from human fecal samples.</title>
        <authorList>
            <person name="Pamer E.G."/>
            <person name="Barat B."/>
            <person name="Waligurski E."/>
            <person name="Medina S."/>
            <person name="Paddock L."/>
            <person name="Mostad J."/>
        </authorList>
    </citation>
    <scope>NUCLEOTIDE SEQUENCE [LARGE SCALE GENOMIC DNA]</scope>
    <source>
        <strain evidence="2 3">DFI.9.73</strain>
    </source>
</reference>
<dbReference type="Pfam" id="PF00753">
    <property type="entry name" value="Lactamase_B"/>
    <property type="match status" value="1"/>
</dbReference>
<proteinExistence type="predicted"/>
<accession>A0ABT1S3R6</accession>
<dbReference type="InterPro" id="IPR036866">
    <property type="entry name" value="RibonucZ/Hydroxyglut_hydro"/>
</dbReference>
<dbReference type="PANTHER" id="PTHR42951">
    <property type="entry name" value="METALLO-BETA-LACTAMASE DOMAIN-CONTAINING"/>
    <property type="match status" value="1"/>
</dbReference>
<dbReference type="Gene3D" id="3.60.15.10">
    <property type="entry name" value="Ribonuclease Z/Hydroxyacylglutathione hydrolase-like"/>
    <property type="match status" value="1"/>
</dbReference>
<dbReference type="RefSeq" id="WP_066861219.1">
    <property type="nucleotide sequence ID" value="NZ_CABKVV010000011.1"/>
</dbReference>
<evidence type="ECO:0000313" key="2">
    <source>
        <dbReference type="EMBL" id="MCQ4841583.1"/>
    </source>
</evidence>
<protein>
    <submittedName>
        <fullName evidence="2">MBL fold metallo-hydrolase</fullName>
    </submittedName>
</protein>
<dbReference type="SMART" id="SM00849">
    <property type="entry name" value="Lactamase_B"/>
    <property type="match status" value="1"/>
</dbReference>
<dbReference type="Proteomes" id="UP001524473">
    <property type="component" value="Unassembled WGS sequence"/>
</dbReference>
<dbReference type="EMBL" id="JANFZH010000057">
    <property type="protein sequence ID" value="MCQ4841583.1"/>
    <property type="molecule type" value="Genomic_DNA"/>
</dbReference>
<dbReference type="InterPro" id="IPR001279">
    <property type="entry name" value="Metallo-B-lactamas"/>
</dbReference>
<comment type="caution">
    <text evidence="2">The sequence shown here is derived from an EMBL/GenBank/DDBJ whole genome shotgun (WGS) entry which is preliminary data.</text>
</comment>
<name>A0ABT1S3R6_9FIRM</name>
<evidence type="ECO:0000259" key="1">
    <source>
        <dbReference type="SMART" id="SM00849"/>
    </source>
</evidence>
<evidence type="ECO:0000313" key="3">
    <source>
        <dbReference type="Proteomes" id="UP001524473"/>
    </source>
</evidence>
<sequence length="277" mass="30958">MTVREKTEKLISFEDCYTAHRITPDTWMVKTKTDDMPFSCDCYLLEGSHWALAIDSGMQLPDIAEYMSLLTDKPILGVLNTHSHFDHTGGNGYFDKVFLHPLAEQGAKTPFGNAQGYKTDYEVTPVEEGSLLELGDRTLEIYEIGAHDLSSIAILDRSRGILFTGDEVESGWCNVGSMAGRKPGQTIERHYQNLLKLKKLYDEDAFQMICPAHHGAPLSKESLLDFLKCDELILAGEEGCPNVPKKCAPPPMPPEARVMIYRTAHICYRVDGIRDDG</sequence>
<organism evidence="2 3">
    <name type="scientific">Neglectibacter timonensis</name>
    <dbReference type="NCBI Taxonomy" id="1776382"/>
    <lineage>
        <taxon>Bacteria</taxon>
        <taxon>Bacillati</taxon>
        <taxon>Bacillota</taxon>
        <taxon>Clostridia</taxon>
        <taxon>Eubacteriales</taxon>
        <taxon>Oscillospiraceae</taxon>
        <taxon>Neglectibacter</taxon>
    </lineage>
</organism>
<dbReference type="PANTHER" id="PTHR42951:SF22">
    <property type="entry name" value="METALLO BETA-LACTAMASE SUPERFAMILY LIPOPROTEIN"/>
    <property type="match status" value="1"/>
</dbReference>
<keyword evidence="3" id="KW-1185">Reference proteome</keyword>
<feature type="domain" description="Metallo-beta-lactamase" evidence="1">
    <location>
        <begin position="39"/>
        <end position="213"/>
    </location>
</feature>
<dbReference type="GeneID" id="90531411"/>
<dbReference type="SUPFAM" id="SSF56281">
    <property type="entry name" value="Metallo-hydrolase/oxidoreductase"/>
    <property type="match status" value="1"/>
</dbReference>